<dbReference type="SUPFAM" id="SSF53098">
    <property type="entry name" value="Ribonuclease H-like"/>
    <property type="match status" value="1"/>
</dbReference>
<proteinExistence type="predicted"/>
<evidence type="ECO:0000313" key="1">
    <source>
        <dbReference type="EMBL" id="SFV52236.1"/>
    </source>
</evidence>
<dbReference type="InterPro" id="IPR012337">
    <property type="entry name" value="RNaseH-like_sf"/>
</dbReference>
<gene>
    <name evidence="1" type="ORF">MNB_SV-6-1195</name>
</gene>
<sequence>MAEITQRRIIYVDASYNSETKESKISLYDKEISKLDTLILTYPNNSSEAEKSAILYACLYSKKKAIEDRKIHILNDNFNATVDEKILDICKYFGVNVSWIPREINAIADKGTKLDVNIGEQESNLLEVFYDLTINKCILDTENSNLNMTSENKSIEVSSKTKNILINAIRHSTVENKPYVSIGQVGKYLKENNPTFEYGQLKKELEKYPDDFIVIDNNYTKLK</sequence>
<dbReference type="EMBL" id="FPHC01000025">
    <property type="protein sequence ID" value="SFV52236.1"/>
    <property type="molecule type" value="Genomic_DNA"/>
</dbReference>
<accession>A0A1W1BFA7</accession>
<protein>
    <submittedName>
        <fullName evidence="1">Uncharacterized protein</fullName>
    </submittedName>
</protein>
<dbReference type="AlphaFoldDB" id="A0A1W1BFA7"/>
<organism evidence="1">
    <name type="scientific">hydrothermal vent metagenome</name>
    <dbReference type="NCBI Taxonomy" id="652676"/>
    <lineage>
        <taxon>unclassified sequences</taxon>
        <taxon>metagenomes</taxon>
        <taxon>ecological metagenomes</taxon>
    </lineage>
</organism>
<reference evidence="1" key="1">
    <citation type="submission" date="2016-10" db="EMBL/GenBank/DDBJ databases">
        <authorList>
            <person name="de Groot N.N."/>
        </authorList>
    </citation>
    <scope>NUCLEOTIDE SEQUENCE</scope>
</reference>
<name>A0A1W1BFA7_9ZZZZ</name>